<dbReference type="GO" id="GO:0042597">
    <property type="term" value="C:periplasmic space"/>
    <property type="evidence" value="ECO:0007669"/>
    <property type="project" value="UniProtKB-SubCell"/>
</dbReference>
<sequence>MKISTVILGAALFILGPLAAFGQTAGVGVPSTAPSGPASVPAAPALIRDNVIVKDNVIRVGDLFTNAGPNADKVIAYAPNPGRKAIYDVQWLARAAQIYGVHWRPMSMRDRVIVERASRVISRSEIEDYLLSSLIGAGADPDLKLEVSNSALKLYIPQEDAPSVAVEDLNFDPMNNRFSAFVSAPAGDPSAPRVRVVGRMVRVADIPVLNRSLRPGDIIRKDDISWIQVETNRLQRNVLTDAGGLIGMAARRGIRARLPVRGTDVRRPVLVPKGSLVTMILHMHSMTLTAKGRALEAGSLGDAIRVANTHSNTIIDATVSASGTVSVTITPAPTIALR</sequence>
<protein>
    <submittedName>
        <fullName evidence="6">Flagella basal body P-ring formation protein FlgA</fullName>
    </submittedName>
</protein>
<evidence type="ECO:0000259" key="5">
    <source>
        <dbReference type="SMART" id="SM00858"/>
    </source>
</evidence>
<dbReference type="RefSeq" id="WP_132938755.1">
    <property type="nucleotide sequence ID" value="NZ_CP119676.1"/>
</dbReference>
<keyword evidence="6" id="KW-0282">Flagellum</keyword>
<dbReference type="OrthoDB" id="7727421at2"/>
<dbReference type="Proteomes" id="UP000295304">
    <property type="component" value="Unassembled WGS sequence"/>
</dbReference>
<evidence type="ECO:0000256" key="1">
    <source>
        <dbReference type="ARBA" id="ARBA00004418"/>
    </source>
</evidence>
<comment type="caution">
    <text evidence="6">The sequence shown here is derived from an EMBL/GenBank/DDBJ whole genome shotgun (WGS) entry which is preliminary data.</text>
</comment>
<dbReference type="Gene3D" id="2.30.30.760">
    <property type="match status" value="1"/>
</dbReference>
<feature type="signal peptide" evidence="4">
    <location>
        <begin position="1"/>
        <end position="22"/>
    </location>
</feature>
<evidence type="ECO:0000256" key="2">
    <source>
        <dbReference type="ARBA" id="ARBA00022729"/>
    </source>
</evidence>
<evidence type="ECO:0000313" key="6">
    <source>
        <dbReference type="EMBL" id="TCS63015.1"/>
    </source>
</evidence>
<evidence type="ECO:0000256" key="4">
    <source>
        <dbReference type="SAM" id="SignalP"/>
    </source>
</evidence>
<evidence type="ECO:0000256" key="3">
    <source>
        <dbReference type="ARBA" id="ARBA00022764"/>
    </source>
</evidence>
<dbReference type="PANTHER" id="PTHR36307">
    <property type="entry name" value="FLAGELLA BASAL BODY P-RING FORMATION PROTEIN FLGA"/>
    <property type="match status" value="1"/>
</dbReference>
<proteinExistence type="predicted"/>
<keyword evidence="6" id="KW-0966">Cell projection</keyword>
<gene>
    <name evidence="6" type="ORF">EDD55_104106</name>
</gene>
<keyword evidence="7" id="KW-1185">Reference proteome</keyword>
<dbReference type="CDD" id="cd11614">
    <property type="entry name" value="SAF_CpaB_FlgA_like"/>
    <property type="match status" value="1"/>
</dbReference>
<reference evidence="6 7" key="1">
    <citation type="submission" date="2019-03" db="EMBL/GenBank/DDBJ databases">
        <title>Genomic Encyclopedia of Type Strains, Phase IV (KMG-IV): sequencing the most valuable type-strain genomes for metagenomic binning, comparative biology and taxonomic classification.</title>
        <authorList>
            <person name="Goeker M."/>
        </authorList>
    </citation>
    <scope>NUCLEOTIDE SEQUENCE [LARGE SCALE GENOMIC DNA]</scope>
    <source>
        <strain evidence="6 7">DSM 101688</strain>
    </source>
</reference>
<keyword evidence="6" id="KW-0969">Cilium</keyword>
<dbReference type="InterPro" id="IPR013974">
    <property type="entry name" value="SAF"/>
</dbReference>
<evidence type="ECO:0000313" key="7">
    <source>
        <dbReference type="Proteomes" id="UP000295304"/>
    </source>
</evidence>
<accession>A0A4R3JCD0</accession>
<organism evidence="6 7">
    <name type="scientific">Varunaivibrio sulfuroxidans</name>
    <dbReference type="NCBI Taxonomy" id="1773489"/>
    <lineage>
        <taxon>Bacteria</taxon>
        <taxon>Pseudomonadati</taxon>
        <taxon>Pseudomonadota</taxon>
        <taxon>Alphaproteobacteria</taxon>
        <taxon>Rhodospirillales</taxon>
        <taxon>Magnetovibrionaceae</taxon>
        <taxon>Varunaivibrio</taxon>
    </lineage>
</organism>
<feature type="chain" id="PRO_5021028142" evidence="4">
    <location>
        <begin position="23"/>
        <end position="338"/>
    </location>
</feature>
<dbReference type="PANTHER" id="PTHR36307:SF1">
    <property type="entry name" value="FLAGELLA BASAL BODY P-RING FORMATION PROTEIN FLGA"/>
    <property type="match status" value="1"/>
</dbReference>
<dbReference type="NCBIfam" id="TIGR03170">
    <property type="entry name" value="flgA_cterm"/>
    <property type="match status" value="1"/>
</dbReference>
<keyword evidence="2 4" id="KW-0732">Signal</keyword>
<dbReference type="Pfam" id="PF13144">
    <property type="entry name" value="ChapFlgA"/>
    <property type="match status" value="1"/>
</dbReference>
<dbReference type="EMBL" id="SLZW01000004">
    <property type="protein sequence ID" value="TCS63015.1"/>
    <property type="molecule type" value="Genomic_DNA"/>
</dbReference>
<name>A0A4R3JCD0_9PROT</name>
<comment type="subcellular location">
    <subcellularLocation>
        <location evidence="1">Periplasm</location>
    </subcellularLocation>
</comment>
<dbReference type="InterPro" id="IPR017585">
    <property type="entry name" value="SAF_FlgA"/>
</dbReference>
<dbReference type="SMART" id="SM00858">
    <property type="entry name" value="SAF"/>
    <property type="match status" value="1"/>
</dbReference>
<dbReference type="AlphaFoldDB" id="A0A4R3JCD0"/>
<dbReference type="InterPro" id="IPR039246">
    <property type="entry name" value="Flagellar_FlgA"/>
</dbReference>
<feature type="domain" description="SAF" evidence="5">
    <location>
        <begin position="204"/>
        <end position="266"/>
    </location>
</feature>
<keyword evidence="3" id="KW-0574">Periplasm</keyword>
<dbReference type="GO" id="GO:0044780">
    <property type="term" value="P:bacterial-type flagellum assembly"/>
    <property type="evidence" value="ECO:0007669"/>
    <property type="project" value="InterPro"/>
</dbReference>
<dbReference type="Gene3D" id="3.90.1210.10">
    <property type="entry name" value="Antifreeze-like/N-acetylneuraminic acid synthase C-terminal domain"/>
    <property type="match status" value="1"/>
</dbReference>